<dbReference type="EMBL" id="BMAW01078079">
    <property type="protein sequence ID" value="GFU09497.1"/>
    <property type="molecule type" value="Genomic_DNA"/>
</dbReference>
<evidence type="ECO:0000313" key="2">
    <source>
        <dbReference type="Proteomes" id="UP000887013"/>
    </source>
</evidence>
<dbReference type="AlphaFoldDB" id="A0A8X6Q6P5"/>
<comment type="caution">
    <text evidence="1">The sequence shown here is derived from an EMBL/GenBank/DDBJ whole genome shotgun (WGS) entry which is preliminary data.</text>
</comment>
<reference evidence="1" key="1">
    <citation type="submission" date="2020-08" db="EMBL/GenBank/DDBJ databases">
        <title>Multicomponent nature underlies the extraordinary mechanical properties of spider dragline silk.</title>
        <authorList>
            <person name="Kono N."/>
            <person name="Nakamura H."/>
            <person name="Mori M."/>
            <person name="Yoshida Y."/>
            <person name="Ohtoshi R."/>
            <person name="Malay A.D."/>
            <person name="Moran D.A.P."/>
            <person name="Tomita M."/>
            <person name="Numata K."/>
            <person name="Arakawa K."/>
        </authorList>
    </citation>
    <scope>NUCLEOTIDE SEQUENCE</scope>
</reference>
<dbReference type="Proteomes" id="UP000887013">
    <property type="component" value="Unassembled WGS sequence"/>
</dbReference>
<accession>A0A8X6Q6P5</accession>
<name>A0A8X6Q6P5_NEPPI</name>
<organism evidence="1 2">
    <name type="scientific">Nephila pilipes</name>
    <name type="common">Giant wood spider</name>
    <name type="synonym">Nephila maculata</name>
    <dbReference type="NCBI Taxonomy" id="299642"/>
    <lineage>
        <taxon>Eukaryota</taxon>
        <taxon>Metazoa</taxon>
        <taxon>Ecdysozoa</taxon>
        <taxon>Arthropoda</taxon>
        <taxon>Chelicerata</taxon>
        <taxon>Arachnida</taxon>
        <taxon>Araneae</taxon>
        <taxon>Araneomorphae</taxon>
        <taxon>Entelegynae</taxon>
        <taxon>Araneoidea</taxon>
        <taxon>Nephilidae</taxon>
        <taxon>Nephila</taxon>
    </lineage>
</organism>
<evidence type="ECO:0000313" key="1">
    <source>
        <dbReference type="EMBL" id="GFU09497.1"/>
    </source>
</evidence>
<protein>
    <submittedName>
        <fullName evidence="1">Uncharacterized protein</fullName>
    </submittedName>
</protein>
<proteinExistence type="predicted"/>
<gene>
    <name evidence="1" type="ORF">NPIL_118281</name>
</gene>
<sequence length="123" mass="14128">MDYPCTNSTECASYNMYGVTQEPTYHLGEHAKKNILFDDKNTNSSFSNLDYNLNGSMSRNLQDNSLYFNYHETPSSDVISFENHQTHSPLLYPEPTSRVYITNDVLNPYNSPNFPKSLKLKNS</sequence>
<keyword evidence="2" id="KW-1185">Reference proteome</keyword>